<evidence type="ECO:0000313" key="4">
    <source>
        <dbReference type="EMBL" id="ORC87157.1"/>
    </source>
</evidence>
<dbReference type="PANTHER" id="PTHR32215">
    <property type="entry name" value="CILIA- AND FLAGELLA-ASSOCIATED PROTEIN 57"/>
    <property type="match status" value="1"/>
</dbReference>
<feature type="coiled-coil region" evidence="2">
    <location>
        <begin position="1006"/>
        <end position="1145"/>
    </location>
</feature>
<keyword evidence="2" id="KW-0175">Coiled coil</keyword>
<dbReference type="EMBL" id="NBCO01000023">
    <property type="protein sequence ID" value="ORC87157.1"/>
    <property type="molecule type" value="Genomic_DNA"/>
</dbReference>
<protein>
    <submittedName>
        <fullName evidence="4">WD repeat domain 65</fullName>
    </submittedName>
</protein>
<proteinExistence type="predicted"/>
<feature type="coiled-coil region" evidence="2">
    <location>
        <begin position="1240"/>
        <end position="1267"/>
    </location>
</feature>
<feature type="compositionally biased region" description="Polar residues" evidence="3">
    <location>
        <begin position="345"/>
        <end position="355"/>
    </location>
</feature>
<dbReference type="SUPFAM" id="SSF63829">
    <property type="entry name" value="Calcium-dependent phosphotriesterase"/>
    <property type="match status" value="1"/>
</dbReference>
<feature type="region of interest" description="Disordered" evidence="3">
    <location>
        <begin position="818"/>
        <end position="837"/>
    </location>
</feature>
<dbReference type="PANTHER" id="PTHR32215:SF0">
    <property type="entry name" value="CILIA- AND FLAGELLA-ASSOCIATED PROTEIN 57"/>
    <property type="match status" value="1"/>
</dbReference>
<reference evidence="4 5" key="1">
    <citation type="submission" date="2017-03" db="EMBL/GenBank/DDBJ databases">
        <title>An alternative strategy for trypanosome survival in the mammalian bloodstream revealed through genome and transcriptome analysis of the ubiquitous bovine parasite Trypanosoma (Megatrypanum) theileri.</title>
        <authorList>
            <person name="Kelly S."/>
            <person name="Ivens A."/>
            <person name="Mott A."/>
            <person name="O'Neill E."/>
            <person name="Emms D."/>
            <person name="Macleod O."/>
            <person name="Voorheis P."/>
            <person name="Matthews J."/>
            <person name="Matthews K."/>
            <person name="Carrington M."/>
        </authorList>
    </citation>
    <scope>NUCLEOTIDE SEQUENCE [LARGE SCALE GENOMIC DNA]</scope>
    <source>
        <strain evidence="4">Edinburgh</strain>
    </source>
</reference>
<dbReference type="Proteomes" id="UP000192257">
    <property type="component" value="Unassembled WGS sequence"/>
</dbReference>
<dbReference type="InterPro" id="IPR011047">
    <property type="entry name" value="Quinoprotein_ADH-like_sf"/>
</dbReference>
<accession>A0A1X0NR39</accession>
<feature type="coiled-coil region" evidence="2">
    <location>
        <begin position="909"/>
        <end position="965"/>
    </location>
</feature>
<keyword evidence="5" id="KW-1185">Reference proteome</keyword>
<feature type="region of interest" description="Disordered" evidence="3">
    <location>
        <begin position="1279"/>
        <end position="1312"/>
    </location>
</feature>
<dbReference type="InterPro" id="IPR052993">
    <property type="entry name" value="CFA-57"/>
</dbReference>
<gene>
    <name evidence="4" type="ORF">TM35_000231280</name>
</gene>
<dbReference type="GeneID" id="39987148"/>
<dbReference type="VEuPathDB" id="TriTrypDB:TM35_000231280"/>
<evidence type="ECO:0000256" key="2">
    <source>
        <dbReference type="SAM" id="Coils"/>
    </source>
</evidence>
<dbReference type="InterPro" id="IPR001680">
    <property type="entry name" value="WD40_rpt"/>
</dbReference>
<dbReference type="STRING" id="67003.A0A1X0NR39"/>
<dbReference type="Gene3D" id="2.130.10.10">
    <property type="entry name" value="YVTN repeat-like/Quinoprotein amine dehydrogenase"/>
    <property type="match status" value="2"/>
</dbReference>
<dbReference type="PROSITE" id="PS50082">
    <property type="entry name" value="WD_REPEATS_2"/>
    <property type="match status" value="1"/>
</dbReference>
<feature type="repeat" description="WD" evidence="1">
    <location>
        <begin position="739"/>
        <end position="780"/>
    </location>
</feature>
<dbReference type="RefSeq" id="XP_028881223.1">
    <property type="nucleotide sequence ID" value="XM_029027368.1"/>
</dbReference>
<dbReference type="Pfam" id="PF00400">
    <property type="entry name" value="WD40"/>
    <property type="match status" value="3"/>
</dbReference>
<name>A0A1X0NR39_9TRYP</name>
<feature type="region of interest" description="Disordered" evidence="3">
    <location>
        <begin position="331"/>
        <end position="355"/>
    </location>
</feature>
<comment type="caution">
    <text evidence="4">The sequence shown here is derived from an EMBL/GenBank/DDBJ whole genome shotgun (WGS) entry which is preliminary data.</text>
</comment>
<keyword evidence="1" id="KW-0853">WD repeat</keyword>
<dbReference type="OrthoDB" id="10251741at2759"/>
<organism evidence="4 5">
    <name type="scientific">Trypanosoma theileri</name>
    <dbReference type="NCBI Taxonomy" id="67003"/>
    <lineage>
        <taxon>Eukaryota</taxon>
        <taxon>Discoba</taxon>
        <taxon>Euglenozoa</taxon>
        <taxon>Kinetoplastea</taxon>
        <taxon>Metakinetoplastina</taxon>
        <taxon>Trypanosomatida</taxon>
        <taxon>Trypanosomatidae</taxon>
        <taxon>Trypanosoma</taxon>
    </lineage>
</organism>
<evidence type="ECO:0000256" key="3">
    <source>
        <dbReference type="SAM" id="MobiDB-lite"/>
    </source>
</evidence>
<evidence type="ECO:0000256" key="1">
    <source>
        <dbReference type="PROSITE-ProRule" id="PRU00221"/>
    </source>
</evidence>
<dbReference type="SUPFAM" id="SSF50998">
    <property type="entry name" value="Quinoprotein alcohol dehydrogenase-like"/>
    <property type="match status" value="1"/>
</dbReference>
<evidence type="ECO:0000313" key="5">
    <source>
        <dbReference type="Proteomes" id="UP000192257"/>
    </source>
</evidence>
<dbReference type="InterPro" id="IPR015943">
    <property type="entry name" value="WD40/YVTN_repeat-like_dom_sf"/>
</dbReference>
<sequence length="1347" mass="151507">MSLVEPREGSGRSLVKRHAFGIKPDVYGCLNWVEEGTLMYPVGKTVAVHNLGANTQRFFEAGIRSFGLTALAVSANKKFIAVAEGGAVPQIQIIDSVTRKRRKVLTVQDVDSDRFVAMDFSSDGRHLVTQAGGPQWKLYYWNWERSKPLAFTSIVADIMVDENLPPNASVSVSTSESRGRDHTTNVSAPPVSCVSICPEDPLLMAVSGLGVMRFYRYVDGILQSQPLAGYPLERTSNFLTHTWISGERVVTSTQAGELLLIEGGVFKRLLPVPPPTIAQSENPTVLSIVRSKNGFVAGSDQGTVAIYEVGEGLEDEEYTIVYIVPVPLSDNSTEKATSPEKFTAKPSNTSATTSSAFPVSTVSANSGAAEGTVSSPVLKNPKPMFSLNTGVTQATESPSAEETHTSYPRSDMIRVDTRRENSVVRLALDHLEETMVLATHAGQILAFNFAQTWSRRAIDDPPQLFPICQSFHVGGIIGVDCSVRRPYLVTTGVDKSVRIWNTATHQLEMCQYFPSQPGAVSIHPNGLFVVVCFPDRVRVMSILWNCLHEHRVLNLRNVTDVQYSVGGKYFALSHGNLIHLYNSLTCDLYGQLRGHPQKIHCFQWSATSPYPTDNGMTSCSLDGLIINWNISEMRKETEHSDKRYQYQVIASDDKKVWAVGEPSSAVVDIHCKSVLREMERFNVNEINGGSTIAEYEFRDNSLTTLAIAPKQRLLFAGMDDGSIKFMTFPLQVGIQEAPVVAHMNKVTRMALSYDESTVYTVSSDGTLFIFDVREDGRTTQRDSGYYGDEVLVLASDVENREIAIESLTFATSKLRTEIEGEEKRRNHEQNTRVRERADEFKSEVAALEAEYAALWSAKAEQERSFVSVKLEKEAEAVPLLEELERAGQAEVRRLEDACGDLQVALDGGRARHAQRAAALEAQLARERREEAERFDDVVRKRREGLERLERQVRRAKEANVEARRRLELDTDAELESIQQRNKRELENGRETYLRMKGEGAIMRKNALRMEKEAEVHANELQVLESAKKALTGQLSELNQRMTQLHQDIEERDAIIGEKEKKIYDLKKLNQELEKHKFVLDYRIRQLKSQMEPRQREIAREHKRINEKNIELENLHQNNITLRQSIEELKADLAQQQVQIKQTLNQMKDFETYKSRVKTDVGELAPAMQDPARLREVVERLYQRHVVARDGHRAAQVDPEIKGEFKSQLEYLSTSMEALRRKCKTDQEQHRCEVSAMMVENLSLIREIHELRAEITDLRNLSIAAAEETKRQNRLERLGKNPTAKSLASVVSSSSPIEVGKRPEAPRELEDNRTEIRQLRAFIESLQQALAGTSRPASSESCSLPPIK</sequence>
<feature type="compositionally biased region" description="Basic and acidic residues" evidence="3">
    <location>
        <begin position="1298"/>
        <end position="1312"/>
    </location>
</feature>
<dbReference type="SMART" id="SM00320">
    <property type="entry name" value="WD40"/>
    <property type="match status" value="8"/>
</dbReference>